<feature type="transmembrane region" description="Helical" evidence="9">
    <location>
        <begin position="272"/>
        <end position="295"/>
    </location>
</feature>
<evidence type="ECO:0000256" key="9">
    <source>
        <dbReference type="SAM" id="Phobius"/>
    </source>
</evidence>
<dbReference type="EMBL" id="JACHVP010000004">
    <property type="protein sequence ID" value="MBB2968590.1"/>
    <property type="molecule type" value="Genomic_DNA"/>
</dbReference>
<dbReference type="PANTHER" id="PTHR43495:SF1">
    <property type="entry name" value="L-ASPARAGINE PERMEASE"/>
    <property type="match status" value="1"/>
</dbReference>
<evidence type="ECO:0000256" key="6">
    <source>
        <dbReference type="ARBA" id="ARBA00022970"/>
    </source>
</evidence>
<dbReference type="Gene3D" id="1.20.1740.10">
    <property type="entry name" value="Amino acid/polyamine transporter I"/>
    <property type="match status" value="1"/>
</dbReference>
<keyword evidence="3" id="KW-0813">Transport</keyword>
<keyword evidence="12" id="KW-1185">Reference proteome</keyword>
<dbReference type="AlphaFoldDB" id="A0A7W4UYH3"/>
<evidence type="ECO:0000313" key="11">
    <source>
        <dbReference type="EMBL" id="MBB2968590.1"/>
    </source>
</evidence>
<feature type="transmembrane region" description="Helical" evidence="9">
    <location>
        <begin position="154"/>
        <end position="175"/>
    </location>
</feature>
<gene>
    <name evidence="11" type="ORF">FHX33_003366</name>
</gene>
<feature type="domain" description="Amino acid permease/ SLC12A" evidence="10">
    <location>
        <begin position="44"/>
        <end position="482"/>
    </location>
</feature>
<dbReference type="Proteomes" id="UP000538196">
    <property type="component" value="Unassembled WGS sequence"/>
</dbReference>
<dbReference type="GO" id="GO:0005886">
    <property type="term" value="C:plasma membrane"/>
    <property type="evidence" value="ECO:0007669"/>
    <property type="project" value="UniProtKB-SubCell"/>
</dbReference>
<feature type="transmembrane region" description="Helical" evidence="9">
    <location>
        <begin position="464"/>
        <end position="483"/>
    </location>
</feature>
<dbReference type="InterPro" id="IPR004841">
    <property type="entry name" value="AA-permease/SLC12A_dom"/>
</dbReference>
<accession>A0A7W4UYH3</accession>
<dbReference type="FunFam" id="1.20.1740.10:FF:000001">
    <property type="entry name" value="Amino acid permease"/>
    <property type="match status" value="1"/>
</dbReference>
<feature type="transmembrane region" description="Helical" evidence="9">
    <location>
        <begin position="46"/>
        <end position="65"/>
    </location>
</feature>
<evidence type="ECO:0000256" key="2">
    <source>
        <dbReference type="ARBA" id="ARBA00008583"/>
    </source>
</evidence>
<feature type="transmembrane region" description="Helical" evidence="9">
    <location>
        <begin position="71"/>
        <end position="95"/>
    </location>
</feature>
<feature type="transmembrane region" description="Helical" evidence="9">
    <location>
        <begin position="227"/>
        <end position="251"/>
    </location>
</feature>
<evidence type="ECO:0000256" key="4">
    <source>
        <dbReference type="ARBA" id="ARBA00022475"/>
    </source>
</evidence>
<feature type="transmembrane region" description="Helical" evidence="9">
    <location>
        <begin position="369"/>
        <end position="390"/>
    </location>
</feature>
<comment type="caution">
    <text evidence="11">The sequence shown here is derived from an EMBL/GenBank/DDBJ whole genome shotgun (WGS) entry which is preliminary data.</text>
</comment>
<dbReference type="PROSITE" id="PS00218">
    <property type="entry name" value="AMINO_ACID_PERMEASE_1"/>
    <property type="match status" value="1"/>
</dbReference>
<feature type="transmembrane region" description="Helical" evidence="9">
    <location>
        <begin position="116"/>
        <end position="142"/>
    </location>
</feature>
<evidence type="ECO:0000256" key="8">
    <source>
        <dbReference type="ARBA" id="ARBA00023136"/>
    </source>
</evidence>
<feature type="transmembrane region" description="Helical" evidence="9">
    <location>
        <begin position="396"/>
        <end position="415"/>
    </location>
</feature>
<feature type="transmembrane region" description="Helical" evidence="9">
    <location>
        <begin position="435"/>
        <end position="458"/>
    </location>
</feature>
<protein>
    <submittedName>
        <fullName evidence="11">L-asparagine permease</fullName>
    </submittedName>
</protein>
<reference evidence="11 12" key="1">
    <citation type="submission" date="2020-08" db="EMBL/GenBank/DDBJ databases">
        <title>Sequencing the genomes of 1000 actinobacteria strains.</title>
        <authorList>
            <person name="Klenk H.-P."/>
        </authorList>
    </citation>
    <scope>NUCLEOTIDE SEQUENCE [LARGE SCALE GENOMIC DNA]</scope>
    <source>
        <strain evidence="11 12">DSM 20146</strain>
    </source>
</reference>
<evidence type="ECO:0000313" key="12">
    <source>
        <dbReference type="Proteomes" id="UP000538196"/>
    </source>
</evidence>
<dbReference type="GO" id="GO:0055085">
    <property type="term" value="P:transmembrane transport"/>
    <property type="evidence" value="ECO:0007669"/>
    <property type="project" value="InterPro"/>
</dbReference>
<evidence type="ECO:0000259" key="10">
    <source>
        <dbReference type="Pfam" id="PF00324"/>
    </source>
</evidence>
<keyword evidence="6" id="KW-0029">Amino-acid transport</keyword>
<organism evidence="11 12">
    <name type="scientific">Leifsonia aquatica</name>
    <name type="common">Corynebacterium aquaticum</name>
    <dbReference type="NCBI Taxonomy" id="144185"/>
    <lineage>
        <taxon>Bacteria</taxon>
        <taxon>Bacillati</taxon>
        <taxon>Actinomycetota</taxon>
        <taxon>Actinomycetes</taxon>
        <taxon>Micrococcales</taxon>
        <taxon>Microbacteriaceae</taxon>
        <taxon>Leifsonia</taxon>
    </lineage>
</organism>
<dbReference type="GO" id="GO:0006865">
    <property type="term" value="P:amino acid transport"/>
    <property type="evidence" value="ECO:0007669"/>
    <property type="project" value="UniProtKB-KW"/>
</dbReference>
<proteinExistence type="inferred from homology"/>
<keyword evidence="8 9" id="KW-0472">Membrane</keyword>
<dbReference type="RefSeq" id="WP_021764289.1">
    <property type="nucleotide sequence ID" value="NZ_JACHVP010000004.1"/>
</dbReference>
<evidence type="ECO:0000256" key="5">
    <source>
        <dbReference type="ARBA" id="ARBA00022692"/>
    </source>
</evidence>
<dbReference type="InterPro" id="IPR004840">
    <property type="entry name" value="Amino_acid_permease_CS"/>
</dbReference>
<comment type="similarity">
    <text evidence="2">Belongs to the amino acid-polyamine-organocation (APC) superfamily. Amino acid transporter (AAT) (TC 2.A.3.1) family.</text>
</comment>
<keyword evidence="5 9" id="KW-0812">Transmembrane</keyword>
<evidence type="ECO:0000256" key="1">
    <source>
        <dbReference type="ARBA" id="ARBA00004651"/>
    </source>
</evidence>
<dbReference type="PANTHER" id="PTHR43495">
    <property type="entry name" value="GABA PERMEASE"/>
    <property type="match status" value="1"/>
</dbReference>
<keyword evidence="7 9" id="KW-1133">Transmembrane helix</keyword>
<feature type="transmembrane region" description="Helical" evidence="9">
    <location>
        <begin position="315"/>
        <end position="335"/>
    </location>
</feature>
<dbReference type="PIRSF" id="PIRSF006060">
    <property type="entry name" value="AA_transporter"/>
    <property type="match status" value="1"/>
</dbReference>
<dbReference type="Pfam" id="PF00324">
    <property type="entry name" value="AA_permease"/>
    <property type="match status" value="1"/>
</dbReference>
<keyword evidence="4" id="KW-1003">Cell membrane</keyword>
<comment type="subcellular location">
    <subcellularLocation>
        <location evidence="1">Cell membrane</location>
        <topology evidence="1">Multi-pass membrane protein</topology>
    </subcellularLocation>
</comment>
<evidence type="ECO:0000256" key="7">
    <source>
        <dbReference type="ARBA" id="ARBA00022989"/>
    </source>
</evidence>
<evidence type="ECO:0000256" key="3">
    <source>
        <dbReference type="ARBA" id="ARBA00022448"/>
    </source>
</evidence>
<name>A0A7W4UYH3_LEIAQ</name>
<feature type="transmembrane region" description="Helical" evidence="9">
    <location>
        <begin position="187"/>
        <end position="207"/>
    </location>
</feature>
<sequence length="517" mass="55500">MSTPHDPADELENGREHLGDVSQAVQDFASEQEGYHKGLSARQLQMIAIGGAIGTGLFLGAGGRLEQGGPLLVFVYAICGFFAFLVLRALGELVLHRPSSGSFVSYAREFYGEKMAYVAGWMYFLNWAMTAIVDSTAIALYVKYWTLFTSVPQWLLALIALVVVVSLNLISVKVFGEMEFWFALIKVGALVAFLVVGIVVLAAGWPTDLGPTGVAMLAENGGFLPHGVATIAMAIVLVQGVVFAYAGVELVGIAAGETANPEKIMPRAINSVVFRIAVFYCGSVLLLALLLPSSAYSASESPFVTFFSHLGGPQLSAIVGSVMNFVVLTAALSSLNAGMYSTGRILHSMAQTGAAPAFTGRMNTRGVPYGGILLTAAIGVLGVFLNLVVPKQAFDIVLNVAALGIITSWAMIILCQMQLRRWSLQGRMARPSFRLFGAPFTAYLTLAFLVLVLVLMAFDYPTGTWTVASLVVIIPLLIIGWYAQRGRILEIAQKREGYTGAHPVVASRRRPRPPRRP</sequence>